<sequence>MDVIAGTGATQGLPRIRDLFSPELFAPEGSCLASRYGPVLDRDDRLETQTNTVRAKQTPPPPPPQSSSDSTPVGAVVGGVVGGVVGLALLLLLAWLLYRHIRNRKTTRALDTAYAVAGVGGGGVDRRARTRGNDTENPDMLWHNSFGSVPLVVPVGGADPEIDYAYRNSSQTSPPQSLPSDPKLSSRMWPHQPGPAAVEMQRMQSGGAYAQDSASHKTSVRSRQSELAAPMAEWSALAPAFTDVPAMGEPLETSEQADVHNESAPERAPVMIHAPSRQPSSVSVLQSPSSAYMWLPARDWQEEENVGRPEEQIPSGTQDAEEEQKLSSQLWRTNGALRVAN</sequence>
<feature type="transmembrane region" description="Helical" evidence="2">
    <location>
        <begin position="73"/>
        <end position="98"/>
    </location>
</feature>
<protein>
    <submittedName>
        <fullName evidence="3">Uncharacterized protein</fullName>
    </submittedName>
</protein>
<keyword evidence="4" id="KW-1185">Reference proteome</keyword>
<evidence type="ECO:0000256" key="2">
    <source>
        <dbReference type="SAM" id="Phobius"/>
    </source>
</evidence>
<name>A0A2N1J9P3_9BASI</name>
<keyword evidence="2" id="KW-0472">Membrane</keyword>
<feature type="compositionally biased region" description="Low complexity" evidence="1">
    <location>
        <begin position="169"/>
        <end position="182"/>
    </location>
</feature>
<proteinExistence type="predicted"/>
<evidence type="ECO:0000313" key="4">
    <source>
        <dbReference type="Proteomes" id="UP000232875"/>
    </source>
</evidence>
<feature type="region of interest" description="Disordered" evidence="1">
    <location>
        <begin position="205"/>
        <end position="224"/>
    </location>
</feature>
<organism evidence="3 4">
    <name type="scientific">Malassezia vespertilionis</name>
    <dbReference type="NCBI Taxonomy" id="2020962"/>
    <lineage>
        <taxon>Eukaryota</taxon>
        <taxon>Fungi</taxon>
        <taxon>Dikarya</taxon>
        <taxon>Basidiomycota</taxon>
        <taxon>Ustilaginomycotina</taxon>
        <taxon>Malasseziomycetes</taxon>
        <taxon>Malasseziales</taxon>
        <taxon>Malasseziaceae</taxon>
        <taxon>Malassezia</taxon>
    </lineage>
</organism>
<dbReference type="Proteomes" id="UP000232875">
    <property type="component" value="Unassembled WGS sequence"/>
</dbReference>
<evidence type="ECO:0000313" key="3">
    <source>
        <dbReference type="EMBL" id="PKI83279.1"/>
    </source>
</evidence>
<keyword evidence="2" id="KW-1133">Transmembrane helix</keyword>
<dbReference type="EMBL" id="KZ454992">
    <property type="protein sequence ID" value="PKI83279.1"/>
    <property type="molecule type" value="Genomic_DNA"/>
</dbReference>
<feature type="region of interest" description="Disordered" evidence="1">
    <location>
        <begin position="302"/>
        <end position="341"/>
    </location>
</feature>
<accession>A0A2N1J9P3</accession>
<feature type="region of interest" description="Disordered" evidence="1">
    <location>
        <begin position="165"/>
        <end position="193"/>
    </location>
</feature>
<gene>
    <name evidence="3" type="ORF">MVES_002943</name>
</gene>
<feature type="region of interest" description="Disordered" evidence="1">
    <location>
        <begin position="51"/>
        <end position="71"/>
    </location>
</feature>
<keyword evidence="2" id="KW-0812">Transmembrane</keyword>
<evidence type="ECO:0000256" key="1">
    <source>
        <dbReference type="SAM" id="MobiDB-lite"/>
    </source>
</evidence>
<reference evidence="3 4" key="1">
    <citation type="submission" date="2017-10" db="EMBL/GenBank/DDBJ databases">
        <title>A novel species of cold-tolerant Malassezia isolated from bats.</title>
        <authorList>
            <person name="Lorch J.M."/>
            <person name="Palmer J.M."/>
            <person name="Vanderwolf K.J."/>
            <person name="Schmidt K.Z."/>
            <person name="Verant M.L."/>
            <person name="Weller T.J."/>
            <person name="Blehert D.S."/>
        </authorList>
    </citation>
    <scope>NUCLEOTIDE SEQUENCE [LARGE SCALE GENOMIC DNA]</scope>
    <source>
        <strain evidence="3 4">NWHC:44797-103</strain>
    </source>
</reference>
<dbReference type="AlphaFoldDB" id="A0A2N1J9P3"/>